<sequence length="126" mass="14173">MDLIRATRRVRPASKPSTASLRSSLRNLETSYTVFTRRHRFDKPFDFGYCRRTANRILAKSTLLNRVSSLYDTSKSSAELQSSPLTTHSLRVASTMCRSLLVPSLVFVTFSKGVSRVHSNRGTPCC</sequence>
<proteinExistence type="predicted"/>
<dbReference type="AlphaFoldDB" id="A0A8H7TX17"/>
<organism evidence="1 2">
    <name type="scientific">Rhodonia placenta</name>
    <dbReference type="NCBI Taxonomy" id="104341"/>
    <lineage>
        <taxon>Eukaryota</taxon>
        <taxon>Fungi</taxon>
        <taxon>Dikarya</taxon>
        <taxon>Basidiomycota</taxon>
        <taxon>Agaricomycotina</taxon>
        <taxon>Agaricomycetes</taxon>
        <taxon>Polyporales</taxon>
        <taxon>Adustoporiaceae</taxon>
        <taxon>Rhodonia</taxon>
    </lineage>
</organism>
<reference evidence="1" key="1">
    <citation type="submission" date="2020-11" db="EMBL/GenBank/DDBJ databases">
        <authorList>
            <person name="Koelle M."/>
            <person name="Horta M.A.C."/>
            <person name="Nowrousian M."/>
            <person name="Ohm R.A."/>
            <person name="Benz P."/>
            <person name="Pilgard A."/>
        </authorList>
    </citation>
    <scope>NUCLEOTIDE SEQUENCE</scope>
    <source>
        <strain evidence="1">FPRL280</strain>
    </source>
</reference>
<evidence type="ECO:0000313" key="1">
    <source>
        <dbReference type="EMBL" id="KAF9797595.1"/>
    </source>
</evidence>
<protein>
    <submittedName>
        <fullName evidence="1">Uncharacterized protein</fullName>
    </submittedName>
</protein>
<reference evidence="1" key="2">
    <citation type="journal article" name="Front. Microbiol.">
        <title>Degradative Capacity of Two Strains of Rhodonia placenta: From Phenotype to Genotype.</title>
        <authorList>
            <person name="Kolle M."/>
            <person name="Horta M.A.C."/>
            <person name="Nowrousian M."/>
            <person name="Ohm R.A."/>
            <person name="Benz J.P."/>
            <person name="Pilgard A."/>
        </authorList>
    </citation>
    <scope>NUCLEOTIDE SEQUENCE</scope>
    <source>
        <strain evidence="1">FPRL280</strain>
    </source>
</reference>
<name>A0A8H7TX17_9APHY</name>
<dbReference type="EMBL" id="JADOXO010001167">
    <property type="protein sequence ID" value="KAF9797595.1"/>
    <property type="molecule type" value="Genomic_DNA"/>
</dbReference>
<accession>A0A8H7TX17</accession>
<evidence type="ECO:0000313" key="2">
    <source>
        <dbReference type="Proteomes" id="UP000639403"/>
    </source>
</evidence>
<dbReference type="Proteomes" id="UP000639403">
    <property type="component" value="Unassembled WGS sequence"/>
</dbReference>
<comment type="caution">
    <text evidence="1">The sequence shown here is derived from an EMBL/GenBank/DDBJ whole genome shotgun (WGS) entry which is preliminary data.</text>
</comment>
<gene>
    <name evidence="1" type="ORF">IEO21_10852</name>
</gene>